<dbReference type="RefSeq" id="WP_025812979.1">
    <property type="nucleotide sequence ID" value="NZ_CP196750.1"/>
</dbReference>
<reference evidence="1 2" key="1">
    <citation type="journal article" date="2019" name="Nat. Med.">
        <title>A library of human gut bacterial isolates paired with longitudinal multiomics data enables mechanistic microbiome research.</title>
        <authorList>
            <person name="Poyet M."/>
            <person name="Groussin M."/>
            <person name="Gibbons S.M."/>
            <person name="Avila-Pacheco J."/>
            <person name="Jiang X."/>
            <person name="Kearney S.M."/>
            <person name="Perrotta A.R."/>
            <person name="Berdy B."/>
            <person name="Zhao S."/>
            <person name="Lieberman T.D."/>
            <person name="Swanson P.K."/>
            <person name="Smith M."/>
            <person name="Roesemann S."/>
            <person name="Alexander J.E."/>
            <person name="Rich S.A."/>
            <person name="Livny J."/>
            <person name="Vlamakis H."/>
            <person name="Clish C."/>
            <person name="Bullock K."/>
            <person name="Deik A."/>
            <person name="Scott J."/>
            <person name="Pierce K.A."/>
            <person name="Xavier R.J."/>
            <person name="Alm E.J."/>
        </authorList>
    </citation>
    <scope>NUCLEOTIDE SEQUENCE [LARGE SCALE GENOMIC DNA]</scope>
    <source>
        <strain evidence="1 2">BIOML-A106</strain>
    </source>
</reference>
<dbReference type="PROSITE" id="PS51257">
    <property type="entry name" value="PROKAR_LIPOPROTEIN"/>
    <property type="match status" value="1"/>
</dbReference>
<proteinExistence type="predicted"/>
<evidence type="ECO:0000313" key="1">
    <source>
        <dbReference type="EMBL" id="KAA4755649.1"/>
    </source>
</evidence>
<organism evidence="1 2">
    <name type="scientific">Bacteroides fragilis</name>
    <dbReference type="NCBI Taxonomy" id="817"/>
    <lineage>
        <taxon>Bacteria</taxon>
        <taxon>Pseudomonadati</taxon>
        <taxon>Bacteroidota</taxon>
        <taxon>Bacteroidia</taxon>
        <taxon>Bacteroidales</taxon>
        <taxon>Bacteroidaceae</taxon>
        <taxon>Bacteroides</taxon>
    </lineage>
</organism>
<comment type="caution">
    <text evidence="1">The sequence shown here is derived from an EMBL/GenBank/DDBJ whole genome shotgun (WGS) entry which is preliminary data.</text>
</comment>
<protein>
    <submittedName>
        <fullName evidence="1">Uncharacterized protein</fullName>
    </submittedName>
</protein>
<accession>A0A2M9UWC5</accession>
<dbReference type="EMBL" id="VWEQ01000002">
    <property type="protein sequence ID" value="KAA4755649.1"/>
    <property type="molecule type" value="Genomic_DNA"/>
</dbReference>
<dbReference type="Proteomes" id="UP000479773">
    <property type="component" value="Unassembled WGS sequence"/>
</dbReference>
<dbReference type="AlphaFoldDB" id="A0A2M9UWC5"/>
<gene>
    <name evidence="1" type="ORF">F3B44_03280</name>
</gene>
<dbReference type="SUPFAM" id="SSF51004">
    <property type="entry name" value="C-terminal (heme d1) domain of cytochrome cd1-nitrite reductase"/>
    <property type="match status" value="1"/>
</dbReference>
<name>A0A2M9UWC5_BACFG</name>
<evidence type="ECO:0000313" key="2">
    <source>
        <dbReference type="Proteomes" id="UP000479773"/>
    </source>
</evidence>
<sequence length="337" mass="39930">MIYRNWLGIIGVACILFVSCKPTEVDVPITYYSSFLLKDTTVMLSKVEMDPMQVNARCMVWDGDKRVLVRTSTTDSIYAVFAYPEMKFLSYTGSLSEYKQILAKCNEGFYLVKDDSLYLYHLTDKDLLQKTTTHFLYNSNKIRLSKIKKLNDKMYTAHAYTDPSYNDIRLNEFYMLDAENNILYPKGHYPERTEVRFKTIFDFKFAYAHEVWPKPDGSRILVNYVRTRRFRIYDLSARLLHDVCLDYASNKYVVDADPKRWTTFIRDCFVTDKYIYLLCPEGEQSSLVIVDWEGRPIARYRLDEKIFFFFIDPDRNLFCGINSNNRQSFYFLDLDIN</sequence>
<dbReference type="InterPro" id="IPR011048">
    <property type="entry name" value="Haem_d1_sf"/>
</dbReference>